<dbReference type="PANTHER" id="PTHR47973">
    <property type="entry name" value="CYSTEINE-RICH RECEPTOR-LIKE PROTEIN KINASE 3"/>
    <property type="match status" value="1"/>
</dbReference>
<evidence type="ECO:0000256" key="6">
    <source>
        <dbReference type="SAM" id="Phobius"/>
    </source>
</evidence>
<feature type="transmembrane region" description="Helical" evidence="6">
    <location>
        <begin position="20"/>
        <end position="40"/>
    </location>
</feature>
<dbReference type="InterPro" id="IPR001245">
    <property type="entry name" value="Ser-Thr/Tyr_kinase_cat_dom"/>
</dbReference>
<sequence length="180" mass="20174">MKESKVQVFKKSKPESMCYVLIFVLLLGTWTAAILSFFQFRRSHFPDPQGENDENFTVFSYSELKLATRGFSAANKIGEGAFGCVYKGLLANGSIVAVKMLSIELESMRGEREFVSEISTLTNLKHENLVTLKGCCIDGAKRLLVYNYMENNSLAQILLAPMLQAHLTVANGISCKWQMR</sequence>
<keyword evidence="6" id="KW-0472">Membrane</keyword>
<feature type="binding site" evidence="5">
    <location>
        <position position="99"/>
    </location>
    <ligand>
        <name>ATP</name>
        <dbReference type="ChEBI" id="CHEBI:30616"/>
    </ligand>
</feature>
<reference evidence="8 9" key="1">
    <citation type="journal article" date="2024" name="G3 (Bethesda)">
        <title>Genome assembly of Hibiscus sabdariffa L. provides insights into metabolisms of medicinal natural products.</title>
        <authorList>
            <person name="Kim T."/>
        </authorList>
    </citation>
    <scope>NUCLEOTIDE SEQUENCE [LARGE SCALE GENOMIC DNA]</scope>
    <source>
        <strain evidence="8">TK-2024</strain>
        <tissue evidence="8">Old leaves</tissue>
    </source>
</reference>
<name>A0ABR2E6Y0_9ROSI</name>
<evidence type="ECO:0000256" key="5">
    <source>
        <dbReference type="PROSITE-ProRule" id="PRU10141"/>
    </source>
</evidence>
<dbReference type="Proteomes" id="UP001472677">
    <property type="component" value="Unassembled WGS sequence"/>
</dbReference>
<dbReference type="InterPro" id="IPR011009">
    <property type="entry name" value="Kinase-like_dom_sf"/>
</dbReference>
<keyword evidence="1" id="KW-0808">Transferase</keyword>
<dbReference type="Gene3D" id="3.30.200.20">
    <property type="entry name" value="Phosphorylase Kinase, domain 1"/>
    <property type="match status" value="1"/>
</dbReference>
<protein>
    <recommendedName>
        <fullName evidence="7">Protein kinase domain-containing protein</fullName>
    </recommendedName>
</protein>
<dbReference type="Pfam" id="PF07714">
    <property type="entry name" value="PK_Tyr_Ser-Thr"/>
    <property type="match status" value="1"/>
</dbReference>
<gene>
    <name evidence="8" type="ORF">V6N12_030775</name>
</gene>
<feature type="domain" description="Protein kinase" evidence="7">
    <location>
        <begin position="71"/>
        <end position="180"/>
    </location>
</feature>
<evidence type="ECO:0000313" key="9">
    <source>
        <dbReference type="Proteomes" id="UP001472677"/>
    </source>
</evidence>
<dbReference type="EMBL" id="JBBPBM010000019">
    <property type="protein sequence ID" value="KAK8553792.1"/>
    <property type="molecule type" value="Genomic_DNA"/>
</dbReference>
<keyword evidence="6" id="KW-1133">Transmembrane helix</keyword>
<proteinExistence type="predicted"/>
<dbReference type="PROSITE" id="PS00107">
    <property type="entry name" value="PROTEIN_KINASE_ATP"/>
    <property type="match status" value="1"/>
</dbReference>
<keyword evidence="2 5" id="KW-0547">Nucleotide-binding</keyword>
<evidence type="ECO:0000256" key="1">
    <source>
        <dbReference type="ARBA" id="ARBA00022679"/>
    </source>
</evidence>
<comment type="caution">
    <text evidence="8">The sequence shown here is derived from an EMBL/GenBank/DDBJ whole genome shotgun (WGS) entry which is preliminary data.</text>
</comment>
<keyword evidence="6" id="KW-0812">Transmembrane</keyword>
<keyword evidence="9" id="KW-1185">Reference proteome</keyword>
<evidence type="ECO:0000259" key="7">
    <source>
        <dbReference type="PROSITE" id="PS50011"/>
    </source>
</evidence>
<evidence type="ECO:0000313" key="8">
    <source>
        <dbReference type="EMBL" id="KAK8553792.1"/>
    </source>
</evidence>
<accession>A0ABR2E6Y0</accession>
<dbReference type="PROSITE" id="PS50011">
    <property type="entry name" value="PROTEIN_KINASE_DOM"/>
    <property type="match status" value="1"/>
</dbReference>
<dbReference type="SUPFAM" id="SSF56112">
    <property type="entry name" value="Protein kinase-like (PK-like)"/>
    <property type="match status" value="1"/>
</dbReference>
<keyword evidence="3" id="KW-0418">Kinase</keyword>
<keyword evidence="4 5" id="KW-0067">ATP-binding</keyword>
<evidence type="ECO:0000256" key="4">
    <source>
        <dbReference type="ARBA" id="ARBA00022840"/>
    </source>
</evidence>
<evidence type="ECO:0000256" key="3">
    <source>
        <dbReference type="ARBA" id="ARBA00022777"/>
    </source>
</evidence>
<organism evidence="8 9">
    <name type="scientific">Hibiscus sabdariffa</name>
    <name type="common">roselle</name>
    <dbReference type="NCBI Taxonomy" id="183260"/>
    <lineage>
        <taxon>Eukaryota</taxon>
        <taxon>Viridiplantae</taxon>
        <taxon>Streptophyta</taxon>
        <taxon>Embryophyta</taxon>
        <taxon>Tracheophyta</taxon>
        <taxon>Spermatophyta</taxon>
        <taxon>Magnoliopsida</taxon>
        <taxon>eudicotyledons</taxon>
        <taxon>Gunneridae</taxon>
        <taxon>Pentapetalae</taxon>
        <taxon>rosids</taxon>
        <taxon>malvids</taxon>
        <taxon>Malvales</taxon>
        <taxon>Malvaceae</taxon>
        <taxon>Malvoideae</taxon>
        <taxon>Hibiscus</taxon>
    </lineage>
</organism>
<dbReference type="InterPro" id="IPR052059">
    <property type="entry name" value="CR_Ser/Thr_kinase"/>
</dbReference>
<dbReference type="InterPro" id="IPR017441">
    <property type="entry name" value="Protein_kinase_ATP_BS"/>
</dbReference>
<evidence type="ECO:0000256" key="2">
    <source>
        <dbReference type="ARBA" id="ARBA00022741"/>
    </source>
</evidence>
<dbReference type="InterPro" id="IPR000719">
    <property type="entry name" value="Prot_kinase_dom"/>
</dbReference>